<accession>A0A0W8E9P3</accession>
<proteinExistence type="predicted"/>
<sequence>MVIFFFPVTVGDTDTPFGEPALGGPDLSSFGCRFPGITSI</sequence>
<organism evidence="1">
    <name type="scientific">hydrocarbon metagenome</name>
    <dbReference type="NCBI Taxonomy" id="938273"/>
    <lineage>
        <taxon>unclassified sequences</taxon>
        <taxon>metagenomes</taxon>
        <taxon>ecological metagenomes</taxon>
    </lineage>
</organism>
<evidence type="ECO:0000313" key="1">
    <source>
        <dbReference type="EMBL" id="KUG05371.1"/>
    </source>
</evidence>
<reference evidence="1" key="1">
    <citation type="journal article" date="2015" name="Proc. Natl. Acad. Sci. U.S.A.">
        <title>Networks of energetic and metabolic interactions define dynamics in microbial communities.</title>
        <authorList>
            <person name="Embree M."/>
            <person name="Liu J.K."/>
            <person name="Al-Bassam M.M."/>
            <person name="Zengler K."/>
        </authorList>
    </citation>
    <scope>NUCLEOTIDE SEQUENCE</scope>
</reference>
<dbReference type="EMBL" id="LNQE01001818">
    <property type="protein sequence ID" value="KUG05371.1"/>
    <property type="molecule type" value="Genomic_DNA"/>
</dbReference>
<gene>
    <name evidence="1" type="ORF">ASZ90_017203</name>
</gene>
<dbReference type="AlphaFoldDB" id="A0A0W8E9P3"/>
<protein>
    <submittedName>
        <fullName evidence="1">Uncharacterized protein</fullName>
    </submittedName>
</protein>
<comment type="caution">
    <text evidence="1">The sequence shown here is derived from an EMBL/GenBank/DDBJ whole genome shotgun (WGS) entry which is preliminary data.</text>
</comment>
<name>A0A0W8E9P3_9ZZZZ</name>